<evidence type="ECO:0000259" key="2">
    <source>
        <dbReference type="Pfam" id="PF03732"/>
    </source>
</evidence>
<dbReference type="KEGG" id="ghi:107955778"/>
<evidence type="ECO:0000256" key="1">
    <source>
        <dbReference type="SAM" id="MobiDB-lite"/>
    </source>
</evidence>
<organism evidence="3 4">
    <name type="scientific">Gossypium hirsutum</name>
    <name type="common">Upland cotton</name>
    <name type="synonym">Gossypium mexicanum</name>
    <dbReference type="NCBI Taxonomy" id="3635"/>
    <lineage>
        <taxon>Eukaryota</taxon>
        <taxon>Viridiplantae</taxon>
        <taxon>Streptophyta</taxon>
        <taxon>Embryophyta</taxon>
        <taxon>Tracheophyta</taxon>
        <taxon>Spermatophyta</taxon>
        <taxon>Magnoliopsida</taxon>
        <taxon>eudicotyledons</taxon>
        <taxon>Gunneridae</taxon>
        <taxon>Pentapetalae</taxon>
        <taxon>rosids</taxon>
        <taxon>malvids</taxon>
        <taxon>Malvales</taxon>
        <taxon>Malvaceae</taxon>
        <taxon>Malvoideae</taxon>
        <taxon>Gossypium</taxon>
    </lineage>
</organism>
<dbReference type="Pfam" id="PF03732">
    <property type="entry name" value="Retrotrans_gag"/>
    <property type="match status" value="1"/>
</dbReference>
<feature type="domain" description="Retrotransposon gag" evidence="2">
    <location>
        <begin position="109"/>
        <end position="208"/>
    </location>
</feature>
<dbReference type="Proteomes" id="UP000818029">
    <property type="component" value="Chromosome A07"/>
</dbReference>
<dbReference type="GeneID" id="107955778"/>
<reference evidence="3" key="1">
    <citation type="journal article" date="2020" name="Nat. Genet.">
        <title>Genomic diversifications of five Gossypium allopolyploid species and their impact on cotton improvement.</title>
        <authorList>
            <person name="Chen Z.J."/>
            <person name="Sreedasyam A."/>
            <person name="Ando A."/>
            <person name="Song Q."/>
            <person name="De Santiago L.M."/>
            <person name="Hulse-Kemp A.M."/>
            <person name="Ding M."/>
            <person name="Ye W."/>
            <person name="Kirkbride R.C."/>
            <person name="Jenkins J."/>
            <person name="Plott C."/>
            <person name="Lovell J."/>
            <person name="Lin Y.M."/>
            <person name="Vaughn R."/>
            <person name="Liu B."/>
            <person name="Simpson S."/>
            <person name="Scheffler B.E."/>
            <person name="Wen L."/>
            <person name="Saski C.A."/>
            <person name="Grover C.E."/>
            <person name="Hu G."/>
            <person name="Conover J.L."/>
            <person name="Carlson J.W."/>
            <person name="Shu S."/>
            <person name="Boston L.B."/>
            <person name="Williams M."/>
            <person name="Peterson D.G."/>
            <person name="McGee K."/>
            <person name="Jones D.C."/>
            <person name="Wendel J.F."/>
            <person name="Stelly D.M."/>
            <person name="Grimwood J."/>
            <person name="Schmutz J."/>
        </authorList>
    </citation>
    <scope>NUCLEOTIDE SEQUENCE [LARGE SCALE GENOMIC DNA]</scope>
    <source>
        <strain evidence="3">cv. TM-1</strain>
    </source>
</reference>
<dbReference type="PaxDb" id="3635-A0A1U8P9Y7"/>
<sequence length="308" mass="35666">MSQESDHNVEDCPARQPIRNVPDLNMQALLREMKRLLDRRLNPIEDRLFQVETNGQRERAPEGLDQDGRGQSESGKTKGRSDPEASFEWEKKIELVFDCHNYSENKKVKLAAIEFSDYAMIWWEQLTTSRRRNGEHPISTWIEMKAVMRRRFIPTYYHRKLHQKIQNLTQGSKSVEDYYKEMEIAMIRADVQEDPEATMARFLAGLNRDITNIVELQHYIEVVYMVHMAIKVERQLKRKGPSRGFPTSNPSKWNQGSSKGPANPRGKETTVPPKTNKPIAEVNKGKHPNRHTIEIGILSVLSVSEETT</sequence>
<dbReference type="AlphaFoldDB" id="A0A1U8P9Y7"/>
<feature type="compositionally biased region" description="Basic and acidic residues" evidence="1">
    <location>
        <begin position="1"/>
        <end position="13"/>
    </location>
</feature>
<reference evidence="4" key="2">
    <citation type="submission" date="2025-08" db="UniProtKB">
        <authorList>
            <consortium name="RefSeq"/>
        </authorList>
    </citation>
    <scope>IDENTIFICATION</scope>
</reference>
<dbReference type="InterPro" id="IPR005162">
    <property type="entry name" value="Retrotrans_gag_dom"/>
</dbReference>
<feature type="region of interest" description="Disordered" evidence="1">
    <location>
        <begin position="1"/>
        <end position="23"/>
    </location>
</feature>
<name>A0A1U8P9Y7_GOSHI</name>
<feature type="region of interest" description="Disordered" evidence="1">
    <location>
        <begin position="236"/>
        <end position="288"/>
    </location>
</feature>
<feature type="region of interest" description="Disordered" evidence="1">
    <location>
        <begin position="52"/>
        <end position="85"/>
    </location>
</feature>
<evidence type="ECO:0000313" key="3">
    <source>
        <dbReference type="Proteomes" id="UP000818029"/>
    </source>
</evidence>
<protein>
    <recommendedName>
        <fullName evidence="2">Retrotransposon gag domain-containing protein</fullName>
    </recommendedName>
</protein>
<dbReference type="PANTHER" id="PTHR35046">
    <property type="entry name" value="ZINC KNUCKLE (CCHC-TYPE) FAMILY PROTEIN"/>
    <property type="match status" value="1"/>
</dbReference>
<evidence type="ECO:0000313" key="4">
    <source>
        <dbReference type="RefSeq" id="XP_016747069.1"/>
    </source>
</evidence>
<keyword evidence="3" id="KW-1185">Reference proteome</keyword>
<gene>
    <name evidence="4" type="primary">LOC107955778</name>
</gene>
<dbReference type="PANTHER" id="PTHR35046:SF9">
    <property type="entry name" value="RNA-DIRECTED DNA POLYMERASE"/>
    <property type="match status" value="1"/>
</dbReference>
<proteinExistence type="predicted"/>
<accession>A0A1U8P9Y7</accession>
<feature type="compositionally biased region" description="Polar residues" evidence="1">
    <location>
        <begin position="245"/>
        <end position="260"/>
    </location>
</feature>
<dbReference type="RefSeq" id="XP_016747069.1">
    <property type="nucleotide sequence ID" value="XM_016891580.1"/>
</dbReference>